<accession>A0A7R7EK97</accession>
<keyword evidence="1" id="KW-0812">Transmembrane</keyword>
<dbReference type="EMBL" id="AP024169">
    <property type="protein sequence ID" value="BCN30151.1"/>
    <property type="molecule type" value="Genomic_DNA"/>
</dbReference>
<name>A0A7R7EK97_9FIRM</name>
<dbReference type="KEGG" id="ahb:bsdtb5_14460"/>
<feature type="transmembrane region" description="Helical" evidence="1">
    <location>
        <begin position="105"/>
        <end position="131"/>
    </location>
</feature>
<dbReference type="AlphaFoldDB" id="A0A7R7EK97"/>
<evidence type="ECO:0000313" key="3">
    <source>
        <dbReference type="Proteomes" id="UP000595897"/>
    </source>
</evidence>
<proteinExistence type="predicted"/>
<sequence>MKNVMKLNMIAFFYGLILFIQTELALNVYRLERIFKWFTYRFDSILIIVIFFISTIIFYVISKKLCIGKIRYSLSILWIPYYIVLIFLFAYLFPITYPGDKPADILGIVLLGIYFIYSFYIHMINMVSFYWNK</sequence>
<reference evidence="2 3" key="1">
    <citation type="submission" date="2020-11" db="EMBL/GenBank/DDBJ databases">
        <title>Draft genome sequencing of a Lachnospiraceae strain isolated from anoxic soil subjected to BSD treatment.</title>
        <authorList>
            <person name="Uek A."/>
            <person name="Tonouchi A."/>
        </authorList>
    </citation>
    <scope>NUCLEOTIDE SEQUENCE [LARGE SCALE GENOMIC DNA]</scope>
    <source>
        <strain evidence="2 3">TB5</strain>
    </source>
</reference>
<keyword evidence="1" id="KW-0472">Membrane</keyword>
<protein>
    <submittedName>
        <fullName evidence="2">Uncharacterized protein</fullName>
    </submittedName>
</protein>
<dbReference type="Proteomes" id="UP000595897">
    <property type="component" value="Chromosome"/>
</dbReference>
<keyword evidence="1" id="KW-1133">Transmembrane helix</keyword>
<feature type="transmembrane region" description="Helical" evidence="1">
    <location>
        <begin position="73"/>
        <end position="93"/>
    </location>
</feature>
<keyword evidence="3" id="KW-1185">Reference proteome</keyword>
<feature type="transmembrane region" description="Helical" evidence="1">
    <location>
        <begin position="41"/>
        <end position="61"/>
    </location>
</feature>
<organism evidence="2 3">
    <name type="scientific">Anaeromicropila herbilytica</name>
    <dbReference type="NCBI Taxonomy" id="2785025"/>
    <lineage>
        <taxon>Bacteria</taxon>
        <taxon>Bacillati</taxon>
        <taxon>Bacillota</taxon>
        <taxon>Clostridia</taxon>
        <taxon>Lachnospirales</taxon>
        <taxon>Lachnospiraceae</taxon>
        <taxon>Anaeromicropila</taxon>
    </lineage>
</organism>
<evidence type="ECO:0000313" key="2">
    <source>
        <dbReference type="EMBL" id="BCN30151.1"/>
    </source>
</evidence>
<evidence type="ECO:0000256" key="1">
    <source>
        <dbReference type="SAM" id="Phobius"/>
    </source>
</evidence>
<gene>
    <name evidence="2" type="ORF">bsdtb5_14460</name>
</gene>